<feature type="transmembrane region" description="Helical" evidence="7">
    <location>
        <begin position="372"/>
        <end position="392"/>
    </location>
</feature>
<dbReference type="PANTHER" id="PTHR30572:SF4">
    <property type="entry name" value="ABC TRANSPORTER PERMEASE YTRF"/>
    <property type="match status" value="1"/>
</dbReference>
<feature type="transmembrane region" description="Helical" evidence="7">
    <location>
        <begin position="775"/>
        <end position="801"/>
    </location>
</feature>
<feature type="transmembrane region" description="Helical" evidence="7">
    <location>
        <begin position="813"/>
        <end position="839"/>
    </location>
</feature>
<evidence type="ECO:0000256" key="2">
    <source>
        <dbReference type="ARBA" id="ARBA00022475"/>
    </source>
</evidence>
<dbReference type="GO" id="GO:0005886">
    <property type="term" value="C:plasma membrane"/>
    <property type="evidence" value="ECO:0007669"/>
    <property type="project" value="UniProtKB-SubCell"/>
</dbReference>
<evidence type="ECO:0000313" key="10">
    <source>
        <dbReference type="Proteomes" id="UP000650605"/>
    </source>
</evidence>
<dbReference type="Proteomes" id="UP000650605">
    <property type="component" value="Unassembled WGS sequence"/>
</dbReference>
<evidence type="ECO:0000313" key="9">
    <source>
        <dbReference type="EMBL" id="MBM0635330.1"/>
    </source>
</evidence>
<comment type="subcellular location">
    <subcellularLocation>
        <location evidence="1">Cell membrane</location>
        <topology evidence="1">Multi-pass membrane protein</topology>
    </subcellularLocation>
</comment>
<dbReference type="InterPro" id="IPR003838">
    <property type="entry name" value="ABC3_permease_C"/>
</dbReference>
<evidence type="ECO:0000259" key="8">
    <source>
        <dbReference type="Pfam" id="PF02687"/>
    </source>
</evidence>
<evidence type="ECO:0000256" key="5">
    <source>
        <dbReference type="ARBA" id="ARBA00023136"/>
    </source>
</evidence>
<keyword evidence="5 7" id="KW-0472">Membrane</keyword>
<evidence type="ECO:0000256" key="4">
    <source>
        <dbReference type="ARBA" id="ARBA00022989"/>
    </source>
</evidence>
<dbReference type="AlphaFoldDB" id="A0A8I1IZ18"/>
<name>A0A8I1IZ18_PAEPO</name>
<evidence type="ECO:0000256" key="1">
    <source>
        <dbReference type="ARBA" id="ARBA00004651"/>
    </source>
</evidence>
<gene>
    <name evidence="9" type="ORF">JDW19_19675</name>
</gene>
<proteinExistence type="inferred from homology"/>
<evidence type="ECO:0000256" key="6">
    <source>
        <dbReference type="ARBA" id="ARBA00038076"/>
    </source>
</evidence>
<dbReference type="PANTHER" id="PTHR30572">
    <property type="entry name" value="MEMBRANE COMPONENT OF TRANSPORTER-RELATED"/>
    <property type="match status" value="1"/>
</dbReference>
<sequence length="852" mass="95054">MIKVKNSKAVRNLSDKSLKANKIRNIIAIIAIALTTLLFTSLFTMGIGAMESFQQATMRQAGGAGQGYLKYINDEEFNHIKDHPLIKEIAYSRVLSEKVTNEQFLKRHAEFWYHDDVGLKLGLIELEKGHKPVAENEVIADSKTLQLLGTPLKEGAPLSLKLEVHGKMVQREFILSGWWKSDPAAMIDRGQIYASKAYVDAHAEELRYTYKQDHDMTGTINATIMFGNSSNMRENLNKVITESGYSLDKNAPNYIASSVNWAYLSNTFSSNPEAVFPLATGLLLIMLTGYLIIYNIFQISVMRDIRFYGLLKTIGTTSRQISRIIRRQALFLSLIGVPIGLLAGFLVGRSLIPLLLMNTSMHANAEVTTSPSPWIFIGSALFAVMTVMISAYKPSRIAATVSPIEAVRYVDGTTKKDKKKLKKSTNGAKMPLMARTNLGRNKKRTILVLLSLSLGLVLLNTTFTLSQSLDMNKYVSKSHDTDFLIAHADYFQEHFTGPDNATTESYIQAVQAQPGFEEGGRLYSGGNLFTVEYKENKEGKKLYGEIVTPDARGNLSAPVYGLEDLPLHRLQLIDGELDYGKLASGKYILEGIRLDNYDHPEMELSVYKVGEKVTLHNYMDTANAQEYTSHEFTVLGHVGVKSSNSGVAVASYTDFYLPADIYKTLVKKPVIMSYAFNVSDSKEKTMESFLKNYTEIKEPTMHYKSKFTSIAELSGMQKTILMIGGTLSIIIGVIGIINFANALLTSILTRHQEFAILQSIGMTNKQLKTMLVYEGMYYVLGTSICSILLGSLFSVLIARPLSSQIWFMSYKFIIWPLILVLPVLLALGICLPLAIYSLSDRKTIVERLRTEE</sequence>
<accession>A0A8I1IZ18</accession>
<organism evidence="9 10">
    <name type="scientific">Paenibacillus polymyxa</name>
    <name type="common">Bacillus polymyxa</name>
    <dbReference type="NCBI Taxonomy" id="1406"/>
    <lineage>
        <taxon>Bacteria</taxon>
        <taxon>Bacillati</taxon>
        <taxon>Bacillota</taxon>
        <taxon>Bacilli</taxon>
        <taxon>Bacillales</taxon>
        <taxon>Paenibacillaceae</taxon>
        <taxon>Paenibacillus</taxon>
    </lineage>
</organism>
<protein>
    <submittedName>
        <fullName evidence="9">ABC transporter permease</fullName>
    </submittedName>
</protein>
<dbReference type="RefSeq" id="WP_203055958.1">
    <property type="nucleotide sequence ID" value="NZ_JAEHFQ010000012.1"/>
</dbReference>
<keyword evidence="3 7" id="KW-0812">Transmembrane</keyword>
<dbReference type="InterPro" id="IPR050250">
    <property type="entry name" value="Macrolide_Exporter_MacB"/>
</dbReference>
<feature type="transmembrane region" description="Helical" evidence="7">
    <location>
        <begin position="445"/>
        <end position="465"/>
    </location>
</feature>
<comment type="similarity">
    <text evidence="6">Belongs to the ABC-4 integral membrane protein family.</text>
</comment>
<reference evidence="9" key="1">
    <citation type="submission" date="2020-12" db="EMBL/GenBank/DDBJ databases">
        <title>Paenibacillus polymyxa LMG 27872: a double-edged sword.</title>
        <authorList>
            <person name="Langendries S."/>
            <person name="Garcia Mendez S."/>
            <person name="Beirinckx S."/>
            <person name="Viaene T."/>
            <person name="Baeyen S."/>
            <person name="Goeminne G."/>
            <person name="Willems A."/>
            <person name="Debode J."/>
            <person name="Goormachtig S."/>
        </authorList>
    </citation>
    <scope>NUCLEOTIDE SEQUENCE</scope>
    <source>
        <strain evidence="9">LMG 27872</strain>
    </source>
</reference>
<comment type="caution">
    <text evidence="9">The sequence shown here is derived from an EMBL/GenBank/DDBJ whole genome shotgun (WGS) entry which is preliminary data.</text>
</comment>
<dbReference type="GO" id="GO:0022857">
    <property type="term" value="F:transmembrane transporter activity"/>
    <property type="evidence" value="ECO:0007669"/>
    <property type="project" value="TreeGrafter"/>
</dbReference>
<feature type="domain" description="ABC3 transporter permease C-terminal" evidence="8">
    <location>
        <begin position="726"/>
        <end position="835"/>
    </location>
</feature>
<dbReference type="EMBL" id="JAEHFQ010000012">
    <property type="protein sequence ID" value="MBM0635330.1"/>
    <property type="molecule type" value="Genomic_DNA"/>
</dbReference>
<keyword evidence="4 7" id="KW-1133">Transmembrane helix</keyword>
<feature type="transmembrane region" description="Helical" evidence="7">
    <location>
        <begin position="720"/>
        <end position="744"/>
    </location>
</feature>
<feature type="transmembrane region" description="Helical" evidence="7">
    <location>
        <begin position="329"/>
        <end position="352"/>
    </location>
</feature>
<keyword evidence="2" id="KW-1003">Cell membrane</keyword>
<evidence type="ECO:0000256" key="3">
    <source>
        <dbReference type="ARBA" id="ARBA00022692"/>
    </source>
</evidence>
<evidence type="ECO:0000256" key="7">
    <source>
        <dbReference type="SAM" id="Phobius"/>
    </source>
</evidence>
<feature type="transmembrane region" description="Helical" evidence="7">
    <location>
        <begin position="26"/>
        <end position="50"/>
    </location>
</feature>
<dbReference type="Pfam" id="PF02687">
    <property type="entry name" value="FtsX"/>
    <property type="match status" value="2"/>
</dbReference>
<feature type="transmembrane region" description="Helical" evidence="7">
    <location>
        <begin position="274"/>
        <end position="297"/>
    </location>
</feature>
<feature type="domain" description="ABC3 transporter permease C-terminal" evidence="8">
    <location>
        <begin position="282"/>
        <end position="401"/>
    </location>
</feature>